<comment type="caution">
    <text evidence="3">The sequence shown here is derived from an EMBL/GenBank/DDBJ whole genome shotgun (WGS) entry which is preliminary data.</text>
</comment>
<evidence type="ECO:0000256" key="2">
    <source>
        <dbReference type="SAM" id="MobiDB-lite"/>
    </source>
</evidence>
<protein>
    <submittedName>
        <fullName evidence="3">HypC/HybG/HupF family hydrogenase formation chaperone</fullName>
    </submittedName>
</protein>
<organism evidence="3 4">
    <name type="scientific">Enorma phocaeensis</name>
    <dbReference type="NCBI Taxonomy" id="1871019"/>
    <lineage>
        <taxon>Bacteria</taxon>
        <taxon>Bacillati</taxon>
        <taxon>Actinomycetota</taxon>
        <taxon>Coriobacteriia</taxon>
        <taxon>Coriobacteriales</taxon>
        <taxon>Coriobacteriaceae</taxon>
        <taxon>Enorma</taxon>
    </lineage>
</organism>
<reference evidence="3" key="2">
    <citation type="submission" date="2021-09" db="EMBL/GenBank/DDBJ databases">
        <authorList>
            <person name="Gilroy R."/>
        </authorList>
    </citation>
    <scope>NUCLEOTIDE SEQUENCE</scope>
    <source>
        <strain evidence="3">ChiHjej13B12-9602</strain>
    </source>
</reference>
<sequence length="96" mass="10202">MCLAIPGTIVQIDGSDATLDMLGVRRSISLALTPEAKVGDWVLVHAGFSIQIVDEQEARQTIELVRELDELAREDMPGSGIEEADQGAPASEGNLA</sequence>
<dbReference type="PANTHER" id="PTHR35177">
    <property type="entry name" value="HYDROGENASE MATURATION FACTOR HYBG"/>
    <property type="match status" value="1"/>
</dbReference>
<dbReference type="AlphaFoldDB" id="A0A921LTS8"/>
<feature type="region of interest" description="Disordered" evidence="2">
    <location>
        <begin position="74"/>
        <end position="96"/>
    </location>
</feature>
<dbReference type="PANTHER" id="PTHR35177:SF2">
    <property type="entry name" value="HYDROGENASE MATURATION FACTOR HYBG"/>
    <property type="match status" value="1"/>
</dbReference>
<name>A0A921LTS8_9ACTN</name>
<evidence type="ECO:0000313" key="3">
    <source>
        <dbReference type="EMBL" id="HJG37142.1"/>
    </source>
</evidence>
<dbReference type="InterPro" id="IPR001109">
    <property type="entry name" value="Hydrogenase_HupF/HypC"/>
</dbReference>
<reference evidence="3" key="1">
    <citation type="journal article" date="2021" name="PeerJ">
        <title>Extensive microbial diversity within the chicken gut microbiome revealed by metagenomics and culture.</title>
        <authorList>
            <person name="Gilroy R."/>
            <person name="Ravi A."/>
            <person name="Getino M."/>
            <person name="Pursley I."/>
            <person name="Horton D.L."/>
            <person name="Alikhan N.F."/>
            <person name="Baker D."/>
            <person name="Gharbi K."/>
            <person name="Hall N."/>
            <person name="Watson M."/>
            <person name="Adriaenssens E.M."/>
            <person name="Foster-Nyarko E."/>
            <person name="Jarju S."/>
            <person name="Secka A."/>
            <person name="Antonio M."/>
            <person name="Oren A."/>
            <person name="Chaudhuri R.R."/>
            <person name="La Ragione R."/>
            <person name="Hildebrand F."/>
            <person name="Pallen M.J."/>
        </authorList>
    </citation>
    <scope>NUCLEOTIDE SEQUENCE</scope>
    <source>
        <strain evidence="3">ChiHjej13B12-9602</strain>
    </source>
</reference>
<dbReference type="FunFam" id="2.30.30.140:FF:000022">
    <property type="entry name" value="Hydrogenase assembly chaperone HybG"/>
    <property type="match status" value="1"/>
</dbReference>
<dbReference type="Proteomes" id="UP000753256">
    <property type="component" value="Unassembled WGS sequence"/>
</dbReference>
<dbReference type="Gene3D" id="2.30.30.140">
    <property type="match status" value="1"/>
</dbReference>
<dbReference type="GO" id="GO:1902670">
    <property type="term" value="F:carbon dioxide binding"/>
    <property type="evidence" value="ECO:0007669"/>
    <property type="project" value="TreeGrafter"/>
</dbReference>
<accession>A0A921LTS8</accession>
<dbReference type="EMBL" id="DYUZ01000017">
    <property type="protein sequence ID" value="HJG37142.1"/>
    <property type="molecule type" value="Genomic_DNA"/>
</dbReference>
<evidence type="ECO:0000313" key="4">
    <source>
        <dbReference type="Proteomes" id="UP000753256"/>
    </source>
</evidence>
<comment type="similarity">
    <text evidence="1">Belongs to the HupF/HypC family.</text>
</comment>
<gene>
    <name evidence="3" type="ORF">K8V70_04680</name>
</gene>
<proteinExistence type="inferred from homology"/>
<dbReference type="GO" id="GO:0051604">
    <property type="term" value="P:protein maturation"/>
    <property type="evidence" value="ECO:0007669"/>
    <property type="project" value="TreeGrafter"/>
</dbReference>
<dbReference type="NCBIfam" id="TIGR00074">
    <property type="entry name" value="hypC_hupF"/>
    <property type="match status" value="1"/>
</dbReference>
<dbReference type="SUPFAM" id="SSF159127">
    <property type="entry name" value="HupF/HypC-like"/>
    <property type="match status" value="1"/>
</dbReference>
<dbReference type="PRINTS" id="PR00445">
    <property type="entry name" value="HUPFHYPC"/>
</dbReference>
<dbReference type="GO" id="GO:0005506">
    <property type="term" value="F:iron ion binding"/>
    <property type="evidence" value="ECO:0007669"/>
    <property type="project" value="TreeGrafter"/>
</dbReference>
<dbReference type="Pfam" id="PF01455">
    <property type="entry name" value="HupF_HypC"/>
    <property type="match status" value="1"/>
</dbReference>
<evidence type="ECO:0000256" key="1">
    <source>
        <dbReference type="ARBA" id="ARBA00006018"/>
    </source>
</evidence>
<dbReference type="RefSeq" id="WP_273189721.1">
    <property type="nucleotide sequence ID" value="NZ_DYUZ01000017.1"/>
</dbReference>